<protein>
    <submittedName>
        <fullName evidence="1">Uncharacterized protein</fullName>
    </submittedName>
</protein>
<comment type="caution">
    <text evidence="1">The sequence shown here is derived from an EMBL/GenBank/DDBJ whole genome shotgun (WGS) entry which is preliminary data.</text>
</comment>
<dbReference type="EMBL" id="JAMD01000015">
    <property type="protein sequence ID" value="KEJ94327.1"/>
    <property type="molecule type" value="Genomic_DNA"/>
</dbReference>
<reference evidence="1 2" key="1">
    <citation type="submission" date="2014-01" db="EMBL/GenBank/DDBJ databases">
        <title>Sulfitobacter sp. H3 (MCCC 1A00686) Genome Sequencing.</title>
        <authorList>
            <person name="Lai Q."/>
            <person name="Hong Z."/>
        </authorList>
    </citation>
    <scope>NUCLEOTIDE SEQUENCE [LARGE SCALE GENOMIC DNA]</scope>
    <source>
        <strain evidence="1 2">H3</strain>
    </source>
</reference>
<sequence>MTGRPTAPLLLACAAKVGFDPLPHSPARIQGRRPPRIAGPPHGAAIWLMVCVTDRWDVFGCY</sequence>
<gene>
    <name evidence="1" type="ORF">SUH3_07370</name>
</gene>
<accession>A0A073J9C5</accession>
<keyword evidence="2" id="KW-1185">Reference proteome</keyword>
<dbReference type="AlphaFoldDB" id="A0A073J9C5"/>
<evidence type="ECO:0000313" key="1">
    <source>
        <dbReference type="EMBL" id="KEJ94327.1"/>
    </source>
</evidence>
<proteinExistence type="predicted"/>
<organism evidence="1 2">
    <name type="scientific">Pseudosulfitobacter pseudonitzschiae</name>
    <dbReference type="NCBI Taxonomy" id="1402135"/>
    <lineage>
        <taxon>Bacteria</taxon>
        <taxon>Pseudomonadati</taxon>
        <taxon>Pseudomonadota</taxon>
        <taxon>Alphaproteobacteria</taxon>
        <taxon>Rhodobacterales</taxon>
        <taxon>Roseobacteraceae</taxon>
        <taxon>Pseudosulfitobacter</taxon>
    </lineage>
</organism>
<evidence type="ECO:0000313" key="2">
    <source>
        <dbReference type="Proteomes" id="UP000027746"/>
    </source>
</evidence>
<dbReference type="Proteomes" id="UP000027746">
    <property type="component" value="Unassembled WGS sequence"/>
</dbReference>
<name>A0A073J9C5_9RHOB</name>